<feature type="region of interest" description="Disordered" evidence="9">
    <location>
        <begin position="422"/>
        <end position="481"/>
    </location>
</feature>
<keyword evidence="5" id="KW-0805">Transcription regulation</keyword>
<dbReference type="PRINTS" id="PR00619">
    <property type="entry name" value="GATAZNFINGER"/>
</dbReference>
<gene>
    <name evidence="11" type="primary">GAT1</name>
    <name evidence="11" type="ORF">BN1211_4302</name>
</gene>
<feature type="compositionally biased region" description="Polar residues" evidence="9">
    <location>
        <begin position="349"/>
        <end position="362"/>
    </location>
</feature>
<feature type="region of interest" description="Disordered" evidence="9">
    <location>
        <begin position="525"/>
        <end position="546"/>
    </location>
</feature>
<dbReference type="GO" id="GO:0000122">
    <property type="term" value="P:negative regulation of transcription by RNA polymerase II"/>
    <property type="evidence" value="ECO:0007669"/>
    <property type="project" value="TreeGrafter"/>
</dbReference>
<evidence type="ECO:0000313" key="12">
    <source>
        <dbReference type="Proteomes" id="UP000038830"/>
    </source>
</evidence>
<keyword evidence="7" id="KW-0539">Nucleus</keyword>
<evidence type="ECO:0000313" key="11">
    <source>
        <dbReference type="EMBL" id="CEP23659.1"/>
    </source>
</evidence>
<dbReference type="PROSITE" id="PS00344">
    <property type="entry name" value="GATA_ZN_FINGER_1"/>
    <property type="match status" value="1"/>
</dbReference>
<keyword evidence="3 8" id="KW-0863">Zinc-finger</keyword>
<evidence type="ECO:0000256" key="3">
    <source>
        <dbReference type="ARBA" id="ARBA00022771"/>
    </source>
</evidence>
<evidence type="ECO:0000256" key="9">
    <source>
        <dbReference type="SAM" id="MobiDB-lite"/>
    </source>
</evidence>
<dbReference type="GO" id="GO:0000978">
    <property type="term" value="F:RNA polymerase II cis-regulatory region sequence-specific DNA binding"/>
    <property type="evidence" value="ECO:0007669"/>
    <property type="project" value="TreeGrafter"/>
</dbReference>
<evidence type="ECO:0000256" key="1">
    <source>
        <dbReference type="ARBA" id="ARBA00004123"/>
    </source>
</evidence>
<dbReference type="GO" id="GO:0005634">
    <property type="term" value="C:nucleus"/>
    <property type="evidence" value="ECO:0007669"/>
    <property type="project" value="UniProtKB-SubCell"/>
</dbReference>
<dbReference type="EMBL" id="CDQK01000005">
    <property type="protein sequence ID" value="CEP23659.1"/>
    <property type="molecule type" value="Genomic_DNA"/>
</dbReference>
<dbReference type="CDD" id="cd00202">
    <property type="entry name" value="ZnF_GATA"/>
    <property type="match status" value="1"/>
</dbReference>
<dbReference type="PANTHER" id="PTHR10071">
    <property type="entry name" value="TRANSCRIPTION FACTOR GATA FAMILY MEMBER"/>
    <property type="match status" value="1"/>
</dbReference>
<sequence>MSSSQSFEIDDSSAESLWRMYSKAKASLPYKERMQNLTWRMMSMKMLKEHAMYEREEGMRHKSYHATADEHQVIPQRLEPPPHISTSDEYLDFGSDIDNAPLKPKVTSNLTKFFMEQHEKEETRANDPTSDDFDYVAHIKKIGQEEPQQNLPPEPYLLNSGMEIPNPSHPPTDVFNGSTNNAHSFSSHFNNNSHHLMGSYMDSPGNDVNSYMDPMDTISSSYEVPTGLHHASSFSENSGGFLHSVYGQSPASSTAPTPSMENGSFFDSYFGGSQRNGTNFASQLRTVSSITNFSSMDATNGRVHRDDVPMIDEAGIQSQLSASVGRKQSTSSAIKKKQVASKLTKSKRASSTTQLSTASVSQKKNESSSNANTRCTNCNTQTTPLWRRNPEGQPLCNACGLFLKLHGVVRPLSLKTDVIKKRQRGNMSNTMKKEPSPASPNKTNVPTTKKNLPKKSTLKKKQISSVASASTTPGQRGSDMDLDLQMTDANTVSAVPTPDHFGFNDHADFQFMPSIEFSQENTNSINSEAHGENSQAASGDGGATNNNWEWLTMAL</sequence>
<evidence type="ECO:0000256" key="4">
    <source>
        <dbReference type="ARBA" id="ARBA00022833"/>
    </source>
</evidence>
<dbReference type="InterPro" id="IPR013088">
    <property type="entry name" value="Znf_NHR/GATA"/>
</dbReference>
<dbReference type="PROSITE" id="PS50114">
    <property type="entry name" value="GATA_ZN_FINGER_2"/>
    <property type="match status" value="1"/>
</dbReference>
<dbReference type="PANTHER" id="PTHR10071:SF281">
    <property type="entry name" value="BOX A-BINDING FACTOR-RELATED"/>
    <property type="match status" value="1"/>
</dbReference>
<dbReference type="SUPFAM" id="SSF57716">
    <property type="entry name" value="Glucocorticoid receptor-like (DNA-binding domain)"/>
    <property type="match status" value="1"/>
</dbReference>
<organism evidence="11 12">
    <name type="scientific">Cyberlindnera jadinii (strain ATCC 18201 / CBS 1600 / BCRC 20928 / JCM 3617 / NBRC 0987 / NRRL Y-1542)</name>
    <name type="common">Torula yeast</name>
    <name type="synonym">Candida utilis</name>
    <dbReference type="NCBI Taxonomy" id="983966"/>
    <lineage>
        <taxon>Eukaryota</taxon>
        <taxon>Fungi</taxon>
        <taxon>Dikarya</taxon>
        <taxon>Ascomycota</taxon>
        <taxon>Saccharomycotina</taxon>
        <taxon>Saccharomycetes</taxon>
        <taxon>Phaffomycetales</taxon>
        <taxon>Phaffomycetaceae</taxon>
        <taxon>Cyberlindnera</taxon>
    </lineage>
</organism>
<dbReference type="InterPro" id="IPR000679">
    <property type="entry name" value="Znf_GATA"/>
</dbReference>
<feature type="compositionally biased region" description="Basic residues" evidence="9">
    <location>
        <begin position="451"/>
        <end position="462"/>
    </location>
</feature>
<dbReference type="FunFam" id="3.30.50.10:FF:000007">
    <property type="entry name" value="Nitrogen regulatory AreA, N-terminal"/>
    <property type="match status" value="1"/>
</dbReference>
<dbReference type="GO" id="GO:0008270">
    <property type="term" value="F:zinc ion binding"/>
    <property type="evidence" value="ECO:0007669"/>
    <property type="project" value="UniProtKB-KW"/>
</dbReference>
<keyword evidence="2" id="KW-0479">Metal-binding</keyword>
<dbReference type="Gene3D" id="3.30.50.10">
    <property type="entry name" value="Erythroid Transcription Factor GATA-1, subunit A"/>
    <property type="match status" value="1"/>
</dbReference>
<reference evidence="12" key="1">
    <citation type="journal article" date="2015" name="J. Biotechnol.">
        <title>The structure of the Cyberlindnera jadinii genome and its relation to Candida utilis analyzed by the occurrence of single nucleotide polymorphisms.</title>
        <authorList>
            <person name="Rupp O."/>
            <person name="Brinkrolf K."/>
            <person name="Buerth C."/>
            <person name="Kunigo M."/>
            <person name="Schneider J."/>
            <person name="Jaenicke S."/>
            <person name="Goesmann A."/>
            <person name="Puehler A."/>
            <person name="Jaeger K.-E."/>
            <person name="Ernst J.F."/>
        </authorList>
    </citation>
    <scope>NUCLEOTIDE SEQUENCE [LARGE SCALE GENOMIC DNA]</scope>
    <source>
        <strain evidence="12">ATCC 18201 / CBS 1600 / BCRC 20928 / JCM 3617 / NBRC 0987 / NRRL Y-1542</strain>
    </source>
</reference>
<evidence type="ECO:0000256" key="6">
    <source>
        <dbReference type="ARBA" id="ARBA00023163"/>
    </source>
</evidence>
<keyword evidence="4" id="KW-0862">Zinc</keyword>
<proteinExistence type="predicted"/>
<evidence type="ECO:0000256" key="8">
    <source>
        <dbReference type="PROSITE-ProRule" id="PRU00094"/>
    </source>
</evidence>
<feature type="compositionally biased region" description="Polar residues" evidence="9">
    <location>
        <begin position="463"/>
        <end position="475"/>
    </location>
</feature>
<keyword evidence="6" id="KW-0804">Transcription</keyword>
<feature type="compositionally biased region" description="Basic residues" evidence="9">
    <location>
        <begin position="334"/>
        <end position="348"/>
    </location>
</feature>
<dbReference type="Pfam" id="PF00320">
    <property type="entry name" value="GATA"/>
    <property type="match status" value="1"/>
</dbReference>
<dbReference type="InterPro" id="IPR013860">
    <property type="entry name" value="AreA_GATA"/>
</dbReference>
<feature type="compositionally biased region" description="Low complexity" evidence="9">
    <location>
        <begin position="370"/>
        <end position="379"/>
    </location>
</feature>
<feature type="region of interest" description="Disordered" evidence="9">
    <location>
        <begin position="319"/>
        <end position="379"/>
    </location>
</feature>
<dbReference type="GO" id="GO:0045944">
    <property type="term" value="P:positive regulation of transcription by RNA polymerase II"/>
    <property type="evidence" value="ECO:0007669"/>
    <property type="project" value="TreeGrafter"/>
</dbReference>
<dbReference type="GO" id="GO:0000981">
    <property type="term" value="F:DNA-binding transcription factor activity, RNA polymerase II-specific"/>
    <property type="evidence" value="ECO:0007669"/>
    <property type="project" value="TreeGrafter"/>
</dbReference>
<feature type="domain" description="GATA-type" evidence="10">
    <location>
        <begin position="369"/>
        <end position="422"/>
    </location>
</feature>
<evidence type="ECO:0000256" key="7">
    <source>
        <dbReference type="ARBA" id="ARBA00023242"/>
    </source>
</evidence>
<dbReference type="Proteomes" id="UP000038830">
    <property type="component" value="Unassembled WGS sequence"/>
</dbReference>
<evidence type="ECO:0000256" key="2">
    <source>
        <dbReference type="ARBA" id="ARBA00022723"/>
    </source>
</evidence>
<comment type="subcellular location">
    <subcellularLocation>
        <location evidence="1">Nucleus</location>
    </subcellularLocation>
</comment>
<evidence type="ECO:0000256" key="5">
    <source>
        <dbReference type="ARBA" id="ARBA00023015"/>
    </source>
</evidence>
<dbReference type="AlphaFoldDB" id="A0A0H5CGD9"/>
<dbReference type="SMART" id="SM00401">
    <property type="entry name" value="ZnF_GATA"/>
    <property type="match status" value="1"/>
</dbReference>
<protein>
    <submittedName>
        <fullName evidence="11">GAT1 protein</fullName>
    </submittedName>
</protein>
<accession>A0A0H5CGD9</accession>
<dbReference type="Pfam" id="PF08550">
    <property type="entry name" value="GATA_AreA"/>
    <property type="match status" value="1"/>
</dbReference>
<evidence type="ECO:0000259" key="10">
    <source>
        <dbReference type="PROSITE" id="PS50114"/>
    </source>
</evidence>
<feature type="compositionally biased region" description="Polar residues" evidence="9">
    <location>
        <begin position="319"/>
        <end position="333"/>
    </location>
</feature>
<dbReference type="InterPro" id="IPR039355">
    <property type="entry name" value="Transcription_factor_GATA"/>
</dbReference>
<name>A0A0H5CGD9_CYBJN</name>